<keyword evidence="4" id="KW-1185">Reference proteome</keyword>
<accession>A0A0D7KEA0</accession>
<dbReference type="Pfam" id="PF13470">
    <property type="entry name" value="PIN_3"/>
    <property type="match status" value="1"/>
</dbReference>
<reference evidence="3 4" key="1">
    <citation type="submission" date="2014-12" db="EMBL/GenBank/DDBJ databases">
        <title>Isolation of bacteria from lake water.</title>
        <authorList>
            <person name="Sheng K.-Y."/>
            <person name="Chin P.-S."/>
            <person name="Chan K.-G."/>
            <person name="Tan G.S."/>
        </authorList>
    </citation>
    <scope>NUCLEOTIDE SEQUENCE [LARGE SCALE GENOMIC DNA]</scope>
    <source>
        <strain evidence="3 4">KY4</strain>
    </source>
</reference>
<dbReference type="InterPro" id="IPR002716">
    <property type="entry name" value="PIN_dom"/>
</dbReference>
<gene>
    <name evidence="3" type="ORF">RP29_05225</name>
</gene>
<dbReference type="RefSeq" id="WP_003050248.1">
    <property type="nucleotide sequence ID" value="NZ_JXYQ01000012.1"/>
</dbReference>
<proteinExistence type="predicted"/>
<name>A0A0D7KEA0_9BURK</name>
<organism evidence="3 4">
    <name type="scientific">Acidovorax temperans</name>
    <dbReference type="NCBI Taxonomy" id="80878"/>
    <lineage>
        <taxon>Bacteria</taxon>
        <taxon>Pseudomonadati</taxon>
        <taxon>Pseudomonadota</taxon>
        <taxon>Betaproteobacteria</taxon>
        <taxon>Burkholderiales</taxon>
        <taxon>Comamonadaceae</taxon>
        <taxon>Acidovorax</taxon>
    </lineage>
</organism>
<evidence type="ECO:0000313" key="4">
    <source>
        <dbReference type="Proteomes" id="UP000032566"/>
    </source>
</evidence>
<evidence type="ECO:0000313" key="3">
    <source>
        <dbReference type="EMBL" id="KJA11533.1"/>
    </source>
</evidence>
<dbReference type="InterPro" id="IPR058652">
    <property type="entry name" value="VapC50_C"/>
</dbReference>
<protein>
    <submittedName>
        <fullName evidence="3">Toxin-antitoxin system, toxin component, PIN family protein</fullName>
    </submittedName>
</protein>
<sequence length="191" mass="21631">MRHSPFTAVYDACVLYPAPLRDFLMWLGLSGRFRARWSQAIHEEWKRNLLINRPDLTRVQVDRTSDLMDRAIPDGLVEGYEALVAGLTLPDPDDRHVLAAAIRCGASVIVTFNERDFPNDLLAPYGIESQHPDEFVDNLLDLDAAAVVSAAQRQRAQLKHPPIDVDRYLEILLRQGLVQTTKVLATYRTIL</sequence>
<comment type="caution">
    <text evidence="3">The sequence shown here is derived from an EMBL/GenBank/DDBJ whole genome shotgun (WGS) entry which is preliminary data.</text>
</comment>
<dbReference type="Pfam" id="PF26343">
    <property type="entry name" value="VapC50_C"/>
    <property type="match status" value="1"/>
</dbReference>
<dbReference type="EMBL" id="JXYQ01000012">
    <property type="protein sequence ID" value="KJA11533.1"/>
    <property type="molecule type" value="Genomic_DNA"/>
</dbReference>
<dbReference type="GeneID" id="84660703"/>
<dbReference type="PATRIC" id="fig|80878.5.peg.331"/>
<feature type="domain" description="VapC50 C-terminal" evidence="2">
    <location>
        <begin position="132"/>
        <end position="184"/>
    </location>
</feature>
<dbReference type="Proteomes" id="UP000032566">
    <property type="component" value="Unassembled WGS sequence"/>
</dbReference>
<dbReference type="STRING" id="80878.RP29_05225"/>
<dbReference type="AlphaFoldDB" id="A0A0D7KEA0"/>
<evidence type="ECO:0000259" key="2">
    <source>
        <dbReference type="Pfam" id="PF26343"/>
    </source>
</evidence>
<evidence type="ECO:0000259" key="1">
    <source>
        <dbReference type="Pfam" id="PF13470"/>
    </source>
</evidence>
<dbReference type="OrthoDB" id="211933at2"/>
<feature type="domain" description="PIN" evidence="1">
    <location>
        <begin position="8"/>
        <end position="114"/>
    </location>
</feature>